<evidence type="ECO:0000256" key="6">
    <source>
        <dbReference type="ARBA" id="ARBA00022793"/>
    </source>
</evidence>
<feature type="binding site" evidence="10">
    <location>
        <position position="327"/>
    </location>
    <ligand>
        <name>substrate</name>
    </ligand>
</feature>
<evidence type="ECO:0000256" key="3">
    <source>
        <dbReference type="ARBA" id="ARBA00012363"/>
    </source>
</evidence>
<dbReference type="NCBIfam" id="NF006821">
    <property type="entry name" value="PRK09344.1-3"/>
    <property type="match status" value="1"/>
</dbReference>
<dbReference type="PANTHER" id="PTHR30031:SF0">
    <property type="entry name" value="PHOSPHOENOLPYRUVATE CARBOXYKINASE (ATP)"/>
    <property type="match status" value="1"/>
</dbReference>
<dbReference type="SUPFAM" id="SSF68923">
    <property type="entry name" value="PEP carboxykinase N-terminal domain"/>
    <property type="match status" value="1"/>
</dbReference>
<dbReference type="EMBL" id="DSTK01000013">
    <property type="protein sequence ID" value="HFK96608.1"/>
    <property type="molecule type" value="Genomic_DNA"/>
</dbReference>
<feature type="binding site" evidence="10">
    <location>
        <position position="224"/>
    </location>
    <ligand>
        <name>ATP</name>
        <dbReference type="ChEBI" id="CHEBI:30616"/>
    </ligand>
</feature>
<dbReference type="PIRSF" id="PIRSF006294">
    <property type="entry name" value="PEP_crbxkin"/>
    <property type="match status" value="1"/>
</dbReference>
<dbReference type="GO" id="GO:0006094">
    <property type="term" value="P:gluconeogenesis"/>
    <property type="evidence" value="ECO:0007669"/>
    <property type="project" value="UniProtKB-UniRule"/>
</dbReference>
<dbReference type="GO" id="GO:0005524">
    <property type="term" value="F:ATP binding"/>
    <property type="evidence" value="ECO:0007669"/>
    <property type="project" value="UniProtKB-UniRule"/>
</dbReference>
<keyword evidence="10" id="KW-0479">Metal-binding</keyword>
<feature type="binding site" evidence="10">
    <location>
        <position position="205"/>
    </location>
    <ligand>
        <name>Mn(2+)</name>
        <dbReference type="ChEBI" id="CHEBI:29035"/>
    </ligand>
</feature>
<sequence>METCDKPANGRKVPVDAQGIVNYTRVFYNAPAPVLYEQAIKRQEGLLARSGPLVVRTGAYTGRAPQDKFLVREPSCEDKIWWGPVNKAFDPVDFDKLEARLLAYLQGREIYVQDCYVGADPIYRVPVRIITEMAWQSLFARNMFIRVRDRRELVDFVPEYTLIAAPHFRASPEWDHTRSGAFIIEHFGKKRILIGGTGYGGEIKKSVFTMMNFILPQKGVFPMHCSANVGPDGHAAIFFGLSGTGKTSLSADPSRTLVGDDEHGWSDRGIFNFEGGCYAKVIRLSPEAEPQIYQCTRRFGTVLENVAIDTQTREIDLDDDSLTENTRAAYPLSFIDNASADGMASHPKDIVMLTCDAFGVLPPMARLTPHEAMFHFLSGYTAKVAGTEAGITEPQATFSTCFGAPFMALPPTVYAELLRRRMEAHGARCWLINTGWSGGPYGLGRRIPIGYTRAMVHAALSGALDGAAFDKEPYFGLLVPRTCPGVPPEVLSPSATWQDKEAYRRQAEHLKGLFRKNFRDYADQVDPAVRAVMA</sequence>
<dbReference type="InterPro" id="IPR013035">
    <property type="entry name" value="PEP_carboxykinase_C"/>
</dbReference>
<dbReference type="AlphaFoldDB" id="A0A832EJ38"/>
<feature type="binding site" evidence="10">
    <location>
        <begin position="446"/>
        <end position="447"/>
    </location>
    <ligand>
        <name>ATP</name>
        <dbReference type="ChEBI" id="CHEBI:30616"/>
    </ligand>
</feature>
<dbReference type="Pfam" id="PF01293">
    <property type="entry name" value="PEPCK_ATP"/>
    <property type="match status" value="1"/>
</dbReference>
<feature type="binding site" evidence="10">
    <location>
        <position position="199"/>
    </location>
    <ligand>
        <name>substrate</name>
    </ligand>
</feature>
<dbReference type="Gene3D" id="2.170.8.10">
    <property type="entry name" value="Phosphoenolpyruvate Carboxykinase, domain 2"/>
    <property type="match status" value="1"/>
</dbReference>
<keyword evidence="8 10" id="KW-0456">Lyase</keyword>
<keyword evidence="4 10" id="KW-0312">Gluconeogenesis</keyword>
<keyword evidence="6 10" id="KW-0210">Decarboxylase</keyword>
<dbReference type="GO" id="GO:0004612">
    <property type="term" value="F:phosphoenolpyruvate carboxykinase (ATP) activity"/>
    <property type="evidence" value="ECO:0007669"/>
    <property type="project" value="UniProtKB-UniRule"/>
</dbReference>
<comment type="caution">
    <text evidence="10">Lacks conserved residue(s) required for the propagation of feature annotation.</text>
</comment>
<keyword evidence="11" id="KW-0670">Pyruvate</keyword>
<evidence type="ECO:0000256" key="2">
    <source>
        <dbReference type="ARBA" id="ARBA00006052"/>
    </source>
</evidence>
<accession>A0A832EJ38</accession>
<evidence type="ECO:0000256" key="9">
    <source>
        <dbReference type="ARBA" id="ARBA00047371"/>
    </source>
</evidence>
<keyword evidence="11" id="KW-0808">Transferase</keyword>
<evidence type="ECO:0000256" key="7">
    <source>
        <dbReference type="ARBA" id="ARBA00022840"/>
    </source>
</evidence>
<dbReference type="GO" id="GO:0005829">
    <property type="term" value="C:cytosol"/>
    <property type="evidence" value="ECO:0007669"/>
    <property type="project" value="TreeGrafter"/>
</dbReference>
<comment type="function">
    <text evidence="10">Involved in the gluconeogenesis. Catalyzes the conversion of oxaloacetate (OAA) to phosphoenolpyruvate (PEP) through direct phosphoryl transfer between the nucleoside triphosphate and OAA.</text>
</comment>
<dbReference type="CDD" id="cd00484">
    <property type="entry name" value="PEPCK_ATP"/>
    <property type="match status" value="1"/>
</dbReference>
<protein>
    <recommendedName>
        <fullName evidence="3 10">Phosphoenolpyruvate carboxykinase (ATP)</fullName>
        <shortName evidence="10">PCK</shortName>
        <shortName evidence="10">PEP carboxykinase</shortName>
        <shortName evidence="10">PEPCK</shortName>
        <ecNumber evidence="3 10">4.1.1.49</ecNumber>
    </recommendedName>
</protein>
<comment type="cofactor">
    <cofactor evidence="10">
        <name>Mn(2+)</name>
        <dbReference type="ChEBI" id="CHEBI:29035"/>
    </cofactor>
    <text evidence="10">Binds 1 Mn(2+) ion per subunit.</text>
</comment>
<dbReference type="PANTHER" id="PTHR30031">
    <property type="entry name" value="PHOSPHOENOLPYRUVATE CARBOXYKINASE ATP"/>
    <property type="match status" value="1"/>
</dbReference>
<keyword evidence="11" id="KW-0418">Kinase</keyword>
<dbReference type="NCBIfam" id="TIGR00224">
    <property type="entry name" value="pckA"/>
    <property type="match status" value="1"/>
</dbReference>
<reference evidence="11" key="1">
    <citation type="journal article" date="2020" name="mSystems">
        <title>Genome- and Community-Level Interaction Insights into Carbon Utilization and Element Cycling Functions of Hydrothermarchaeota in Hydrothermal Sediment.</title>
        <authorList>
            <person name="Zhou Z."/>
            <person name="Liu Y."/>
            <person name="Xu W."/>
            <person name="Pan J."/>
            <person name="Luo Z.H."/>
            <person name="Li M."/>
        </authorList>
    </citation>
    <scope>NUCLEOTIDE SEQUENCE [LARGE SCALE GENOMIC DNA]</scope>
    <source>
        <strain evidence="11">SpSt-456</strain>
    </source>
</reference>
<organism evidence="11">
    <name type="scientific">Desulfacinum infernum</name>
    <dbReference type="NCBI Taxonomy" id="35837"/>
    <lineage>
        <taxon>Bacteria</taxon>
        <taxon>Pseudomonadati</taxon>
        <taxon>Thermodesulfobacteriota</taxon>
        <taxon>Syntrophobacteria</taxon>
        <taxon>Syntrophobacterales</taxon>
        <taxon>Syntrophobacteraceae</taxon>
        <taxon>Desulfacinum</taxon>
    </lineage>
</organism>
<feature type="binding site" evidence="10">
    <location>
        <position position="63"/>
    </location>
    <ligand>
        <name>substrate</name>
    </ligand>
</feature>
<feature type="binding site" evidence="10">
    <location>
        <position position="261"/>
    </location>
    <ligand>
        <name>Mn(2+)</name>
        <dbReference type="ChEBI" id="CHEBI:29035"/>
    </ligand>
</feature>
<dbReference type="NCBIfam" id="NF006820">
    <property type="entry name" value="PRK09344.1-2"/>
    <property type="match status" value="1"/>
</dbReference>
<dbReference type="Gene3D" id="3.90.228.20">
    <property type="match status" value="1"/>
</dbReference>
<evidence type="ECO:0000256" key="5">
    <source>
        <dbReference type="ARBA" id="ARBA00022741"/>
    </source>
</evidence>
<feature type="binding site" evidence="10">
    <location>
        <position position="452"/>
    </location>
    <ligand>
        <name>ATP</name>
        <dbReference type="ChEBI" id="CHEBI:30616"/>
    </ligand>
</feature>
<dbReference type="GO" id="GO:0016301">
    <property type="term" value="F:kinase activity"/>
    <property type="evidence" value="ECO:0007669"/>
    <property type="project" value="UniProtKB-KW"/>
</dbReference>
<dbReference type="Gene3D" id="3.40.449.10">
    <property type="entry name" value="Phosphoenolpyruvate Carboxykinase, domain 1"/>
    <property type="match status" value="1"/>
</dbReference>
<dbReference type="UniPathway" id="UPA00138"/>
<dbReference type="EC" id="4.1.1.49" evidence="3 10"/>
<feature type="binding site" evidence="10">
    <location>
        <position position="205"/>
    </location>
    <ligand>
        <name>substrate</name>
    </ligand>
</feature>
<evidence type="ECO:0000313" key="11">
    <source>
        <dbReference type="EMBL" id="HFK96608.1"/>
    </source>
</evidence>
<name>A0A832EJ38_9BACT</name>
<dbReference type="InterPro" id="IPR008210">
    <property type="entry name" value="PEP_carboxykinase_N"/>
</dbReference>
<proteinExistence type="inferred from homology"/>
<gene>
    <name evidence="10 11" type="primary">pckA</name>
    <name evidence="11" type="ORF">ENS06_04695</name>
</gene>
<evidence type="ECO:0000256" key="8">
    <source>
        <dbReference type="ARBA" id="ARBA00023239"/>
    </source>
</evidence>
<dbReference type="SUPFAM" id="SSF53795">
    <property type="entry name" value="PEP carboxykinase-like"/>
    <property type="match status" value="1"/>
</dbReference>
<keyword evidence="5 10" id="KW-0547">Nucleotide-binding</keyword>
<keyword evidence="10" id="KW-0963">Cytoplasm</keyword>
<feature type="binding site" evidence="10">
    <location>
        <position position="224"/>
    </location>
    <ligand>
        <name>Mn(2+)</name>
        <dbReference type="ChEBI" id="CHEBI:29035"/>
    </ligand>
</feature>
<keyword evidence="10" id="KW-0464">Manganese</keyword>
<feature type="binding site" evidence="10">
    <location>
        <position position="327"/>
    </location>
    <ligand>
        <name>ATP</name>
        <dbReference type="ChEBI" id="CHEBI:30616"/>
    </ligand>
</feature>
<dbReference type="InterPro" id="IPR001272">
    <property type="entry name" value="PEP_carboxykinase_ATP"/>
</dbReference>
<comment type="pathway">
    <text evidence="1 10">Carbohydrate biosynthesis; gluconeogenesis.</text>
</comment>
<evidence type="ECO:0000256" key="4">
    <source>
        <dbReference type="ARBA" id="ARBA00022432"/>
    </source>
</evidence>
<keyword evidence="7 10" id="KW-0067">ATP-binding</keyword>
<evidence type="ECO:0000256" key="1">
    <source>
        <dbReference type="ARBA" id="ARBA00004742"/>
    </source>
</evidence>
<feature type="binding site" evidence="10">
    <location>
        <position position="289"/>
    </location>
    <ligand>
        <name>ATP</name>
        <dbReference type="ChEBI" id="CHEBI:30616"/>
    </ligand>
</feature>
<dbReference type="HAMAP" id="MF_00453">
    <property type="entry name" value="PEPCK_ATP"/>
    <property type="match status" value="1"/>
</dbReference>
<feature type="binding site" evidence="10">
    <location>
        <position position="205"/>
    </location>
    <ligand>
        <name>ATP</name>
        <dbReference type="ChEBI" id="CHEBI:30616"/>
    </ligand>
</feature>
<evidence type="ECO:0000256" key="10">
    <source>
        <dbReference type="HAMAP-Rule" id="MF_00453"/>
    </source>
</evidence>
<comment type="similarity">
    <text evidence="2 10">Belongs to the phosphoenolpyruvate carboxykinase (ATP) family.</text>
</comment>
<comment type="catalytic activity">
    <reaction evidence="9 10">
        <text>oxaloacetate + ATP = phosphoenolpyruvate + ADP + CO2</text>
        <dbReference type="Rhea" id="RHEA:18617"/>
        <dbReference type="ChEBI" id="CHEBI:16452"/>
        <dbReference type="ChEBI" id="CHEBI:16526"/>
        <dbReference type="ChEBI" id="CHEBI:30616"/>
        <dbReference type="ChEBI" id="CHEBI:58702"/>
        <dbReference type="ChEBI" id="CHEBI:456216"/>
        <dbReference type="EC" id="4.1.1.49"/>
    </reaction>
</comment>
<comment type="subcellular location">
    <subcellularLocation>
        <location evidence="10">Cytoplasm</location>
    </subcellularLocation>
</comment>
<comment type="caution">
    <text evidence="11">The sequence shown here is derived from an EMBL/GenBank/DDBJ whole genome shotgun (WGS) entry which is preliminary data.</text>
</comment>
<dbReference type="GO" id="GO:0046872">
    <property type="term" value="F:metal ion binding"/>
    <property type="evidence" value="ECO:0007669"/>
    <property type="project" value="UniProtKB-KW"/>
</dbReference>